<feature type="transmembrane region" description="Helical" evidence="9">
    <location>
        <begin position="168"/>
        <end position="190"/>
    </location>
</feature>
<keyword evidence="6" id="KW-0325">Glycoprotein</keyword>
<proteinExistence type="inferred from homology"/>
<sequence>MELNINFSLVFAVLAVGLLAITGDSTLTWTSPMYPKLYSNDTKVNPLGKPITEEQDTWIGSLISIGAMVGPFLFVHLAENYGRKLALLCIAIPHITSFLTLAFAKNIYLYYFARLLGGLSEGAGYSVMPMYIAEISEDSNRGMFLSMLNCFWTFGNFFPYAIGPFMKAMWFNVVLACLPITFFITFLFFAPETPYFYAKKNRFDEAEKSLRSLRNVDDKLLKIELEHIKSSIANEEHGSIKDIIKSRPLQKALTISVVLVCIQQLSGFNAIVSYLLIIFNSSGSAIPDEIACIIFGALLFASSFFAPFITDRWGRKILLITSCLGIFLSHIALGSFFYVKNNTTASIEPIKWLPIVSLLCFNVFFNVGLSPIPWSLSAELFPSSVRSSAATITSSSCWMTSFFVTKCFNMMVDHLGNAGTFWFYAWICFFGGIFTLFFVPETKGKSFVEIQSILAGEKSTEKINENYKENLEKF</sequence>
<evidence type="ECO:0000256" key="5">
    <source>
        <dbReference type="ARBA" id="ARBA00023136"/>
    </source>
</evidence>
<dbReference type="OrthoDB" id="4142200at2759"/>
<keyword evidence="5 9" id="KW-0472">Membrane</keyword>
<keyword evidence="8" id="KW-0813">Transport</keyword>
<evidence type="ECO:0000256" key="1">
    <source>
        <dbReference type="ARBA" id="ARBA00004651"/>
    </source>
</evidence>
<dbReference type="SUPFAM" id="SSF103473">
    <property type="entry name" value="MFS general substrate transporter"/>
    <property type="match status" value="1"/>
</dbReference>
<feature type="transmembrane region" description="Helical" evidence="9">
    <location>
        <begin position="418"/>
        <end position="439"/>
    </location>
</feature>
<dbReference type="Pfam" id="PF00083">
    <property type="entry name" value="Sugar_tr"/>
    <property type="match status" value="1"/>
</dbReference>
<keyword evidence="4 9" id="KW-1133">Transmembrane helix</keyword>
<feature type="transmembrane region" description="Helical" evidence="9">
    <location>
        <begin position="85"/>
        <end position="104"/>
    </location>
</feature>
<keyword evidence="10" id="KW-0732">Signal</keyword>
<dbReference type="PANTHER" id="PTHR48021">
    <property type="match status" value="1"/>
</dbReference>
<evidence type="ECO:0000313" key="13">
    <source>
        <dbReference type="Proteomes" id="UP001154078"/>
    </source>
</evidence>
<keyword evidence="13" id="KW-1185">Reference proteome</keyword>
<dbReference type="InterPro" id="IPR020846">
    <property type="entry name" value="MFS_dom"/>
</dbReference>
<gene>
    <name evidence="12" type="ORF">MELIAE_LOCUS7132</name>
</gene>
<dbReference type="Gene3D" id="1.20.1250.20">
    <property type="entry name" value="MFS general substrate transporter like domains"/>
    <property type="match status" value="1"/>
</dbReference>
<accession>A0A9P0B7G5</accession>
<evidence type="ECO:0000256" key="6">
    <source>
        <dbReference type="ARBA" id="ARBA00023180"/>
    </source>
</evidence>
<comment type="subcellular location">
    <subcellularLocation>
        <location evidence="1">Cell membrane</location>
        <topology evidence="1">Multi-pass membrane protein</topology>
    </subcellularLocation>
</comment>
<dbReference type="GO" id="GO:0005886">
    <property type="term" value="C:plasma membrane"/>
    <property type="evidence" value="ECO:0007669"/>
    <property type="project" value="UniProtKB-SubCell"/>
</dbReference>
<evidence type="ECO:0000256" key="7">
    <source>
        <dbReference type="ARBA" id="ARBA00024348"/>
    </source>
</evidence>
<keyword evidence="3 9" id="KW-0812">Transmembrane</keyword>
<dbReference type="PANTHER" id="PTHR48021:SF47">
    <property type="entry name" value="GH17672P"/>
    <property type="match status" value="1"/>
</dbReference>
<evidence type="ECO:0000256" key="8">
    <source>
        <dbReference type="RuleBase" id="RU003346"/>
    </source>
</evidence>
<reference evidence="12" key="1">
    <citation type="submission" date="2021-12" db="EMBL/GenBank/DDBJ databases">
        <authorList>
            <person name="King R."/>
        </authorList>
    </citation>
    <scope>NUCLEOTIDE SEQUENCE</scope>
</reference>
<comment type="similarity">
    <text evidence="7">Belongs to the major facilitator superfamily. Sugar transporter (TC 2.A.1.1) family. Trehalose transporter subfamily.</text>
</comment>
<dbReference type="InterPro" id="IPR050549">
    <property type="entry name" value="MFS_Trehalose_Transporter"/>
</dbReference>
<feature type="transmembrane region" description="Helical" evidence="9">
    <location>
        <begin position="58"/>
        <end position="78"/>
    </location>
</feature>
<dbReference type="EMBL" id="OV121135">
    <property type="protein sequence ID" value="CAH0555872.1"/>
    <property type="molecule type" value="Genomic_DNA"/>
</dbReference>
<dbReference type="NCBIfam" id="TIGR00879">
    <property type="entry name" value="SP"/>
    <property type="match status" value="1"/>
</dbReference>
<dbReference type="AlphaFoldDB" id="A0A9P0B7G5"/>
<evidence type="ECO:0000256" key="10">
    <source>
        <dbReference type="SAM" id="SignalP"/>
    </source>
</evidence>
<feature type="transmembrane region" description="Helical" evidence="9">
    <location>
        <begin position="290"/>
        <end position="310"/>
    </location>
</feature>
<organism evidence="12 13">
    <name type="scientific">Brassicogethes aeneus</name>
    <name type="common">Rape pollen beetle</name>
    <name type="synonym">Meligethes aeneus</name>
    <dbReference type="NCBI Taxonomy" id="1431903"/>
    <lineage>
        <taxon>Eukaryota</taxon>
        <taxon>Metazoa</taxon>
        <taxon>Ecdysozoa</taxon>
        <taxon>Arthropoda</taxon>
        <taxon>Hexapoda</taxon>
        <taxon>Insecta</taxon>
        <taxon>Pterygota</taxon>
        <taxon>Neoptera</taxon>
        <taxon>Endopterygota</taxon>
        <taxon>Coleoptera</taxon>
        <taxon>Polyphaga</taxon>
        <taxon>Cucujiformia</taxon>
        <taxon>Nitidulidae</taxon>
        <taxon>Meligethinae</taxon>
        <taxon>Brassicogethes</taxon>
    </lineage>
</organism>
<evidence type="ECO:0000256" key="4">
    <source>
        <dbReference type="ARBA" id="ARBA00022989"/>
    </source>
</evidence>
<evidence type="ECO:0000256" key="3">
    <source>
        <dbReference type="ARBA" id="ARBA00022692"/>
    </source>
</evidence>
<dbReference type="PRINTS" id="PR00171">
    <property type="entry name" value="SUGRTRNSPORT"/>
</dbReference>
<evidence type="ECO:0000313" key="12">
    <source>
        <dbReference type="EMBL" id="CAH0555872.1"/>
    </source>
</evidence>
<dbReference type="InterPro" id="IPR036259">
    <property type="entry name" value="MFS_trans_sf"/>
</dbReference>
<dbReference type="Proteomes" id="UP001154078">
    <property type="component" value="Chromosome 4"/>
</dbReference>
<evidence type="ECO:0000256" key="9">
    <source>
        <dbReference type="SAM" id="Phobius"/>
    </source>
</evidence>
<dbReference type="InterPro" id="IPR005829">
    <property type="entry name" value="Sugar_transporter_CS"/>
</dbReference>
<evidence type="ECO:0000259" key="11">
    <source>
        <dbReference type="PROSITE" id="PS50850"/>
    </source>
</evidence>
<feature type="signal peptide" evidence="10">
    <location>
        <begin position="1"/>
        <end position="20"/>
    </location>
</feature>
<feature type="domain" description="Major facilitator superfamily (MFS) profile" evidence="11">
    <location>
        <begin position="10"/>
        <end position="443"/>
    </location>
</feature>
<feature type="chain" id="PRO_5040479366" description="Major facilitator superfamily (MFS) profile domain-containing protein" evidence="10">
    <location>
        <begin position="21"/>
        <end position="474"/>
    </location>
</feature>
<dbReference type="InterPro" id="IPR003663">
    <property type="entry name" value="Sugar/inositol_transpt"/>
</dbReference>
<dbReference type="PROSITE" id="PS50850">
    <property type="entry name" value="MFS"/>
    <property type="match status" value="1"/>
</dbReference>
<dbReference type="GO" id="GO:0022857">
    <property type="term" value="F:transmembrane transporter activity"/>
    <property type="evidence" value="ECO:0007669"/>
    <property type="project" value="InterPro"/>
</dbReference>
<keyword evidence="2" id="KW-1003">Cell membrane</keyword>
<protein>
    <recommendedName>
        <fullName evidence="11">Major facilitator superfamily (MFS) profile domain-containing protein</fullName>
    </recommendedName>
</protein>
<dbReference type="FunFam" id="1.20.1250.20:FF:000055">
    <property type="entry name" value="Facilitated trehalose transporter Tret1-2 homolog"/>
    <property type="match status" value="1"/>
</dbReference>
<name>A0A9P0B7G5_BRAAE</name>
<evidence type="ECO:0000256" key="2">
    <source>
        <dbReference type="ARBA" id="ARBA00022475"/>
    </source>
</evidence>
<dbReference type="PROSITE" id="PS00217">
    <property type="entry name" value="SUGAR_TRANSPORT_2"/>
    <property type="match status" value="1"/>
</dbReference>
<dbReference type="InterPro" id="IPR005828">
    <property type="entry name" value="MFS_sugar_transport-like"/>
</dbReference>
<feature type="transmembrane region" description="Helical" evidence="9">
    <location>
        <begin position="253"/>
        <end position="278"/>
    </location>
</feature>
<feature type="transmembrane region" description="Helical" evidence="9">
    <location>
        <begin position="144"/>
        <end position="162"/>
    </location>
</feature>
<feature type="transmembrane region" description="Helical" evidence="9">
    <location>
        <begin position="317"/>
        <end position="338"/>
    </location>
</feature>
<feature type="transmembrane region" description="Helical" evidence="9">
    <location>
        <begin position="350"/>
        <end position="369"/>
    </location>
</feature>